<dbReference type="Proteomes" id="UP000217784">
    <property type="component" value="Unassembled WGS sequence"/>
</dbReference>
<evidence type="ECO:0000313" key="1">
    <source>
        <dbReference type="EMBL" id="PAV03623.1"/>
    </source>
</evidence>
<evidence type="ECO:0000313" key="2">
    <source>
        <dbReference type="Proteomes" id="UP000217784"/>
    </source>
</evidence>
<gene>
    <name evidence="1" type="ORF">ASJ80_01230</name>
</gene>
<proteinExistence type="predicted"/>
<dbReference type="EMBL" id="LMVM01000037">
    <property type="protein sequence ID" value="PAV03623.1"/>
    <property type="molecule type" value="Genomic_DNA"/>
</dbReference>
<sequence>MSDAFLKKDGTIVALKDIKKGETIKIDLKDLYVAREIQSGQLKPEEEGETAVVKLPEWLATNKGLSSEVVGIIKKETKKAILMKVGNEEVWLPKSAIDIEI</sequence>
<dbReference type="RefSeq" id="WP_069583905.1">
    <property type="nucleotide sequence ID" value="NZ_LMVM01000037.1"/>
</dbReference>
<accession>A0A2A2H2W0</accession>
<reference evidence="1 2" key="1">
    <citation type="journal article" date="2017" name="BMC Genomics">
        <title>Genomic analysis of methanogenic archaea reveals a shift towards energy conservation.</title>
        <authorList>
            <person name="Gilmore S.P."/>
            <person name="Henske J.K."/>
            <person name="Sexton J.A."/>
            <person name="Solomon K.V."/>
            <person name="Seppala S."/>
            <person name="Yoo J.I."/>
            <person name="Huyett L.M."/>
            <person name="Pressman A."/>
            <person name="Cogan J.Z."/>
            <person name="Kivenson V."/>
            <person name="Peng X."/>
            <person name="Tan Y."/>
            <person name="Valentine D.L."/>
            <person name="O'Malley M.A."/>
        </authorList>
    </citation>
    <scope>NUCLEOTIDE SEQUENCE [LARGE SCALE GENOMIC DNA]</scope>
    <source>
        <strain evidence="1 2">M.o.H.</strain>
    </source>
</reference>
<protein>
    <submittedName>
        <fullName evidence="1">Uncharacterized protein</fullName>
    </submittedName>
</protein>
<keyword evidence="2" id="KW-1185">Reference proteome</keyword>
<comment type="caution">
    <text evidence="1">The sequence shown here is derived from an EMBL/GenBank/DDBJ whole genome shotgun (WGS) entry which is preliminary data.</text>
</comment>
<name>A0A2A2H2W0_METBR</name>
<dbReference type="AlphaFoldDB" id="A0A2A2H2W0"/>
<organism evidence="1 2">
    <name type="scientific">Methanobacterium bryantii</name>
    <dbReference type="NCBI Taxonomy" id="2161"/>
    <lineage>
        <taxon>Archaea</taxon>
        <taxon>Methanobacteriati</taxon>
        <taxon>Methanobacteriota</taxon>
        <taxon>Methanomada group</taxon>
        <taxon>Methanobacteria</taxon>
        <taxon>Methanobacteriales</taxon>
        <taxon>Methanobacteriaceae</taxon>
        <taxon>Methanobacterium</taxon>
    </lineage>
</organism>
<dbReference type="OrthoDB" id="372778at2157"/>